<evidence type="ECO:0000313" key="2">
    <source>
        <dbReference type="EMBL" id="QKS24155.1"/>
    </source>
</evidence>
<dbReference type="Proteomes" id="UP000509761">
    <property type="component" value="Chromosome"/>
</dbReference>
<dbReference type="CDD" id="cd13603">
    <property type="entry name" value="PBP2_TRAP_Siap_TeaA_like"/>
    <property type="match status" value="1"/>
</dbReference>
<gene>
    <name evidence="2" type="ORF">FX987_01929</name>
</gene>
<dbReference type="RefSeq" id="WP_022522886.1">
    <property type="nucleotide sequence ID" value="NZ_CP054580.1"/>
</dbReference>
<protein>
    <submittedName>
        <fullName evidence="2">Sialic acid-binding periplasmic protein SiaP</fullName>
    </submittedName>
</protein>
<dbReference type="PANTHER" id="PTHR33376:SF4">
    <property type="entry name" value="SIALIC ACID-BINDING PERIPLASMIC PROTEIN SIAP"/>
    <property type="match status" value="1"/>
</dbReference>
<dbReference type="InterPro" id="IPR038404">
    <property type="entry name" value="TRAP_DctP_sf"/>
</dbReference>
<evidence type="ECO:0000313" key="3">
    <source>
        <dbReference type="Proteomes" id="UP000509761"/>
    </source>
</evidence>
<dbReference type="Gene3D" id="3.40.190.170">
    <property type="entry name" value="Bacterial extracellular solute-binding protein, family 7"/>
    <property type="match status" value="1"/>
</dbReference>
<reference evidence="2 3" key="1">
    <citation type="submission" date="2019-12" db="EMBL/GenBank/DDBJ databases">
        <title>Genome sequencing and assembly of endphytes of Porphyra tenera.</title>
        <authorList>
            <person name="Park J.M."/>
            <person name="Shin R."/>
            <person name="Jo S.H."/>
        </authorList>
    </citation>
    <scope>NUCLEOTIDE SEQUENCE [LARGE SCALE GENOMIC DNA]</scope>
    <source>
        <strain evidence="2 3">GPM3</strain>
    </source>
</reference>
<dbReference type="AlphaFoldDB" id="A0AAP9T0E2"/>
<dbReference type="PROSITE" id="PS51257">
    <property type="entry name" value="PROKAR_LIPOPROTEIN"/>
    <property type="match status" value="1"/>
</dbReference>
<keyword evidence="1" id="KW-0732">Signal</keyword>
<evidence type="ECO:0000256" key="1">
    <source>
        <dbReference type="ARBA" id="ARBA00022729"/>
    </source>
</evidence>
<dbReference type="SUPFAM" id="SSF53850">
    <property type="entry name" value="Periplasmic binding protein-like II"/>
    <property type="match status" value="1"/>
</dbReference>
<dbReference type="PANTHER" id="PTHR33376">
    <property type="match status" value="1"/>
</dbReference>
<name>A0AAP9T0E2_9GAMM</name>
<dbReference type="EMBL" id="CP054580">
    <property type="protein sequence ID" value="QKS24155.1"/>
    <property type="molecule type" value="Genomic_DNA"/>
</dbReference>
<dbReference type="NCBIfam" id="NF037995">
    <property type="entry name" value="TRAP_S1"/>
    <property type="match status" value="1"/>
</dbReference>
<dbReference type="Pfam" id="PF03480">
    <property type="entry name" value="DctP"/>
    <property type="match status" value="1"/>
</dbReference>
<dbReference type="InterPro" id="IPR018389">
    <property type="entry name" value="DctP_fam"/>
</dbReference>
<proteinExistence type="predicted"/>
<dbReference type="GO" id="GO:0055085">
    <property type="term" value="P:transmembrane transport"/>
    <property type="evidence" value="ECO:0007669"/>
    <property type="project" value="InterPro"/>
</dbReference>
<sequence length="341" mass="38048">MILEKTMLHKTTVLLLSGALFTVISGCSNEDSEQASASEETVKLVAATITPKNSLLARALTAFGEEIESQSNGEIEVTVHTDGTLGNASSLYQSVISGDIDMIYSDSGWFAEQNPVFEVLGAYYLFKDREHFESIVNTEGELSYFEDLLLENPGLKTVMYEGGLERNIISTFPINSVEDLEGQTMRSGTGSTELEWWRNLGADPTSIAFNEVYSALQTGVADGSQNSLDAMIQQRFGEVAKYIARTQHRLDLGFVVMNNERYEALSDEHKDAIERARDVVQPEYISKAFEKTEEDIATLENDFGVSFTDPDRESFIERSRVQLNELAEKYDVEDVVNKTFN</sequence>
<accession>A0AAP9T0E2</accession>
<keyword evidence="3" id="KW-1185">Reference proteome</keyword>
<organism evidence="2 3">
    <name type="scientific">Vreelandella titanicae</name>
    <dbReference type="NCBI Taxonomy" id="664683"/>
    <lineage>
        <taxon>Bacteria</taxon>
        <taxon>Pseudomonadati</taxon>
        <taxon>Pseudomonadota</taxon>
        <taxon>Gammaproteobacteria</taxon>
        <taxon>Oceanospirillales</taxon>
        <taxon>Halomonadaceae</taxon>
        <taxon>Vreelandella</taxon>
    </lineage>
</organism>